<dbReference type="GO" id="GO:0031267">
    <property type="term" value="F:small GTPase binding"/>
    <property type="evidence" value="ECO:0007669"/>
    <property type="project" value="InterPro"/>
</dbReference>
<dbReference type="Proteomes" id="UP000580250">
    <property type="component" value="Unassembled WGS sequence"/>
</dbReference>
<proteinExistence type="inferred from homology"/>
<keyword evidence="5" id="KW-0963">Cytoplasm</keyword>
<dbReference type="Gene3D" id="1.25.10.10">
    <property type="entry name" value="Leucine-rich Repeat Variant"/>
    <property type="match status" value="1"/>
</dbReference>
<dbReference type="AlphaFoldDB" id="A0A6V7W0S0"/>
<dbReference type="InterPro" id="IPR001494">
    <property type="entry name" value="Importin-beta_N"/>
</dbReference>
<keyword evidence="6" id="KW-0653">Protein transport</keyword>
<dbReference type="SUPFAM" id="SSF48371">
    <property type="entry name" value="ARM repeat"/>
    <property type="match status" value="1"/>
</dbReference>
<evidence type="ECO:0000256" key="4">
    <source>
        <dbReference type="ARBA" id="ARBA00022448"/>
    </source>
</evidence>
<dbReference type="InterPro" id="IPR058669">
    <property type="entry name" value="TPR_IPO7/11-like"/>
</dbReference>
<evidence type="ECO:0000313" key="10">
    <source>
        <dbReference type="EMBL" id="CAD2180534.1"/>
    </source>
</evidence>
<dbReference type="PANTHER" id="PTHR10997:SF18">
    <property type="entry name" value="D-IMPORTIN 7_RANBP7"/>
    <property type="match status" value="1"/>
</dbReference>
<dbReference type="EMBL" id="CAJEWN010000372">
    <property type="protein sequence ID" value="CAD2180534.1"/>
    <property type="molecule type" value="Genomic_DNA"/>
</dbReference>
<evidence type="ECO:0000259" key="9">
    <source>
        <dbReference type="PROSITE" id="PS50166"/>
    </source>
</evidence>
<accession>A0A6V7W0S0</accession>
<dbReference type="InterPro" id="IPR013598">
    <property type="entry name" value="Exportin-1/Importin-b-like"/>
</dbReference>
<evidence type="ECO:0000256" key="1">
    <source>
        <dbReference type="ARBA" id="ARBA00004123"/>
    </source>
</evidence>
<dbReference type="GO" id="GO:0005829">
    <property type="term" value="C:cytosol"/>
    <property type="evidence" value="ECO:0007669"/>
    <property type="project" value="TreeGrafter"/>
</dbReference>
<dbReference type="Pfam" id="PF25758">
    <property type="entry name" value="TPR_IPO11"/>
    <property type="match status" value="1"/>
</dbReference>
<comment type="caution">
    <text evidence="10">The sequence shown here is derived from an EMBL/GenBank/DDBJ whole genome shotgun (WGS) entry which is preliminary data.</text>
</comment>
<evidence type="ECO:0000313" key="11">
    <source>
        <dbReference type="Proteomes" id="UP000580250"/>
    </source>
</evidence>
<dbReference type="Pfam" id="PF08389">
    <property type="entry name" value="Xpo1"/>
    <property type="match status" value="1"/>
</dbReference>
<gene>
    <name evidence="10" type="ORF">MENT_LOCUS32612</name>
</gene>
<sequence>MKNILYEHWSVDKDKVGSQWEFSEQDKLFIKQHIIETIIIAPEPIKIHLCTMIQNIMRHDFPDKWPSFTLELYPLVSSDKSEELNGALLILHRLCKIFEYKRQKERTPLVEFMAKILPIIRERFSTLIENHSSSSCLLQKQILKIFYSFVQFSLNTQILSINEFSQWLKLFIDIILKPTPAECELVPEDERDGTIWWKCKKWAMKIVQRVFERYGNKGNVDKAYLSFAEEYSRSYLLPIVESLMANVLNDYINGKYISEHVLYLVLVHLSDALIQAQVWLVVKPKFELLLKNVIFPLLCYSKGDEELWAEDCEEFLRYKYDVYEDLHQPSSGASTLLQVISKRQGIMQNVLEFIMQNLTPTSNEKQIDGALHMISVISTQLNKLNKYKKDVEKLIDASVTPRIENPSRFVRLRACYVIHFASETIFKNSVILERVVNALIKAIKEDQEVPVKVEAALALQSLINDQDQKVIQFIRPHIRDVLIIVLRLISETHLDDLPTIVDSLVDNFEEEIIPVSYEITVELVDIFNKMVKNTDDEEQIFEDHSVGAMGILSTLETILGLLEDHPEIISKVEPVVRNCILTIFDCYSENFFEEALSLIHTLIAVRISPEMWQIYDLVFKTFNEEGATFFADCMPVLHAFLTVGSEVFLSSQEKIQMLLSMCEKTICDNDSDEIGKAHAAKMLEVFVLQSQGHPNSCLPHILRLVLTQLQISIKEETTLDQYKPQLLMILVAGFYNDSNLSTSIFEQSQINSTQKITFEWFLEELYENRDNFEGIHDRKMLIWFLCRLLSSGLIPTMFQQEATKMMDWLIDLFKDLQRCIKGLADKIKEDSDDEDEESSDDNNERMNGELKDSDDDVDEHNMEYLEAVDNENNNQNKKRRKRQSTNSKSMGEEQSVEDELFEGYETTSSVTDDEDYHHFQEENDLEAFTTLIDDQDDKQGLNVFVLFKHTFEVLKQNNPLLFDALCDQQKLGEKRIAELKALTDVCIREENLVESKQLAQSGGYSFDANQPVPGTFKFA</sequence>
<comment type="similarity">
    <text evidence="3">Belongs to the importin beta family.</text>
</comment>
<feature type="compositionally biased region" description="Acidic residues" evidence="8">
    <location>
        <begin position="830"/>
        <end position="841"/>
    </location>
</feature>
<dbReference type="GO" id="GO:0006606">
    <property type="term" value="P:protein import into nucleus"/>
    <property type="evidence" value="ECO:0007669"/>
    <property type="project" value="TreeGrafter"/>
</dbReference>
<dbReference type="InterPro" id="IPR011989">
    <property type="entry name" value="ARM-like"/>
</dbReference>
<evidence type="ECO:0000256" key="8">
    <source>
        <dbReference type="SAM" id="MobiDB-lite"/>
    </source>
</evidence>
<keyword evidence="4" id="KW-0813">Transport</keyword>
<evidence type="ECO:0000256" key="2">
    <source>
        <dbReference type="ARBA" id="ARBA00004496"/>
    </source>
</evidence>
<name>A0A6V7W0S0_MELEN</name>
<feature type="compositionally biased region" description="Basic and acidic residues" evidence="8">
    <location>
        <begin position="842"/>
        <end position="851"/>
    </location>
</feature>
<keyword evidence="7" id="KW-0539">Nucleus</keyword>
<evidence type="ECO:0000256" key="7">
    <source>
        <dbReference type="ARBA" id="ARBA00023242"/>
    </source>
</evidence>
<protein>
    <recommendedName>
        <fullName evidence="9">Importin N-terminal domain-containing protein</fullName>
    </recommendedName>
</protein>
<dbReference type="PROSITE" id="PS50166">
    <property type="entry name" value="IMPORTIN_B_NT"/>
    <property type="match status" value="1"/>
</dbReference>
<dbReference type="OrthoDB" id="760868at2759"/>
<evidence type="ECO:0000256" key="6">
    <source>
        <dbReference type="ARBA" id="ARBA00022927"/>
    </source>
</evidence>
<evidence type="ECO:0000256" key="5">
    <source>
        <dbReference type="ARBA" id="ARBA00022490"/>
    </source>
</evidence>
<comment type="subcellular location">
    <subcellularLocation>
        <location evidence="2">Cytoplasm</location>
    </subcellularLocation>
    <subcellularLocation>
        <location evidence="1">Nucleus</location>
    </subcellularLocation>
</comment>
<evidence type="ECO:0000256" key="3">
    <source>
        <dbReference type="ARBA" id="ARBA00007991"/>
    </source>
</evidence>
<feature type="region of interest" description="Disordered" evidence="8">
    <location>
        <begin position="827"/>
        <end position="898"/>
    </location>
</feature>
<reference evidence="10 11" key="1">
    <citation type="submission" date="2020-08" db="EMBL/GenBank/DDBJ databases">
        <authorList>
            <person name="Koutsovoulos G."/>
            <person name="Danchin GJ E."/>
        </authorList>
    </citation>
    <scope>NUCLEOTIDE SEQUENCE [LARGE SCALE GENOMIC DNA]</scope>
</reference>
<feature type="domain" description="Importin N-terminal" evidence="9">
    <location>
        <begin position="1"/>
        <end position="40"/>
    </location>
</feature>
<organism evidence="10 11">
    <name type="scientific">Meloidogyne enterolobii</name>
    <name type="common">Root-knot nematode worm</name>
    <name type="synonym">Meloidogyne mayaguensis</name>
    <dbReference type="NCBI Taxonomy" id="390850"/>
    <lineage>
        <taxon>Eukaryota</taxon>
        <taxon>Metazoa</taxon>
        <taxon>Ecdysozoa</taxon>
        <taxon>Nematoda</taxon>
        <taxon>Chromadorea</taxon>
        <taxon>Rhabditida</taxon>
        <taxon>Tylenchina</taxon>
        <taxon>Tylenchomorpha</taxon>
        <taxon>Tylenchoidea</taxon>
        <taxon>Meloidogynidae</taxon>
        <taxon>Meloidogyninae</taxon>
        <taxon>Meloidogyne</taxon>
    </lineage>
</organism>
<dbReference type="InterPro" id="IPR016024">
    <property type="entry name" value="ARM-type_fold"/>
</dbReference>
<dbReference type="GO" id="GO:0005635">
    <property type="term" value="C:nuclear envelope"/>
    <property type="evidence" value="ECO:0007669"/>
    <property type="project" value="TreeGrafter"/>
</dbReference>
<dbReference type="PANTHER" id="PTHR10997">
    <property type="entry name" value="IMPORTIN-7, 8, 11"/>
    <property type="match status" value="1"/>
</dbReference>